<evidence type="ECO:0000256" key="3">
    <source>
        <dbReference type="SAM" id="SignalP"/>
    </source>
</evidence>
<dbReference type="Proteomes" id="UP000007076">
    <property type="component" value="Chromosome"/>
</dbReference>
<dbReference type="PANTHER" id="PTHR32305">
    <property type="match status" value="1"/>
</dbReference>
<dbReference type="InterPro" id="IPR036844">
    <property type="entry name" value="Hint_dom_sf"/>
</dbReference>
<dbReference type="PANTHER" id="PTHR32305:SF17">
    <property type="entry name" value="TRNA NUCLEASE WAPA"/>
    <property type="match status" value="1"/>
</dbReference>
<organism evidence="5 6">
    <name type="scientific">Kitasatospora setae (strain ATCC 33774 / DSM 43861 / JCM 3304 / KCC A-0304 / NBRC 14216 / KM-6054)</name>
    <name type="common">Streptomyces setae</name>
    <dbReference type="NCBI Taxonomy" id="452652"/>
    <lineage>
        <taxon>Bacteria</taxon>
        <taxon>Bacillati</taxon>
        <taxon>Actinomycetota</taxon>
        <taxon>Actinomycetes</taxon>
        <taxon>Kitasatosporales</taxon>
        <taxon>Streptomycetaceae</taxon>
        <taxon>Kitasatospora</taxon>
    </lineage>
</organism>
<dbReference type="Pfam" id="PF25023">
    <property type="entry name" value="TEN_YD-shell"/>
    <property type="match status" value="1"/>
</dbReference>
<dbReference type="eggNOG" id="COG3209">
    <property type="taxonomic scope" value="Bacteria"/>
</dbReference>
<dbReference type="SUPFAM" id="SSF51294">
    <property type="entry name" value="Hedgehog/intein (Hint) domain"/>
    <property type="match status" value="1"/>
</dbReference>
<dbReference type="NCBIfam" id="TIGR01643">
    <property type="entry name" value="YD_repeat_2x"/>
    <property type="match status" value="1"/>
</dbReference>
<evidence type="ECO:0000256" key="2">
    <source>
        <dbReference type="SAM" id="MobiDB-lite"/>
    </source>
</evidence>
<dbReference type="Gene3D" id="2.180.10.10">
    <property type="entry name" value="RHS repeat-associated core"/>
    <property type="match status" value="2"/>
</dbReference>
<feature type="compositionally biased region" description="Basic and acidic residues" evidence="2">
    <location>
        <begin position="52"/>
        <end position="77"/>
    </location>
</feature>
<proteinExistence type="predicted"/>
<gene>
    <name evidence="5" type="ordered locus">KSE_11840</name>
</gene>
<dbReference type="Pfam" id="PF07591">
    <property type="entry name" value="PT-HINT"/>
    <property type="match status" value="1"/>
</dbReference>
<evidence type="ECO:0000256" key="1">
    <source>
        <dbReference type="ARBA" id="ARBA00022737"/>
    </source>
</evidence>
<dbReference type="InterPro" id="IPR006530">
    <property type="entry name" value="YD"/>
</dbReference>
<name>E4N736_KITSK</name>
<evidence type="ECO:0000313" key="6">
    <source>
        <dbReference type="Proteomes" id="UP000007076"/>
    </source>
</evidence>
<keyword evidence="1" id="KW-0677">Repeat</keyword>
<evidence type="ECO:0000259" key="4">
    <source>
        <dbReference type="Pfam" id="PF25023"/>
    </source>
</evidence>
<feature type="chain" id="PRO_5039448313" description="Teneurin-like YD-shell domain-containing protein" evidence="3">
    <location>
        <begin position="36"/>
        <end position="2339"/>
    </location>
</feature>
<dbReference type="HOGENOM" id="CLU_000662_1_0_11"/>
<dbReference type="Gene3D" id="2.170.16.10">
    <property type="entry name" value="Hedgehog/Intein (Hint) domain"/>
    <property type="match status" value="1"/>
</dbReference>
<dbReference type="InterPro" id="IPR022385">
    <property type="entry name" value="Rhs_assc_core"/>
</dbReference>
<dbReference type="InterPro" id="IPR050708">
    <property type="entry name" value="T6SS_VgrG/RHS"/>
</dbReference>
<feature type="region of interest" description="Disordered" evidence="2">
    <location>
        <begin position="41"/>
        <end position="91"/>
    </location>
</feature>
<protein>
    <recommendedName>
        <fullName evidence="4">Teneurin-like YD-shell domain-containing protein</fullName>
    </recommendedName>
</protein>
<sequence>MMRSGRSVARRARGRTSAVIAATLLGSLLPTLPMAAAAAAGYQKPSAVSPEKPVKGSDARTKDRKADTTVSKTDGRKGLLPGKGGATLDLPGERGRAVKAGALPVALTSSGTAAKGARVELLGQDAAAKAGVNGLLFTVAGAGDGTGVSVDYSAFTQAAGSGFGSRLKLVRLPDCALTTPELAECRTQTPLPGGNDTEAQTVSAEALTAAPAGSTRIQAAGGAAVLAATAGPAGPGGDYKATPLSSASSWSTSLNNGSFTWSYSMPLSSMPGGLTPSIGLSYNSGSVDGRTSNSNNQSAWAGDGFDISPGFVERSYKPCADDGAPKSNGYSPGDQCWGTDNATISFAGHSGELIPVSADEWRIKNDDATKVVRVRDGARGNGDNDGEYFKATTPDGTTYHFGYNRLPNWTSGQPETKSVYTVPVFGNNAGEPCNGANFAASWCQQGWRWNLDLVVDAHGNDITYWYAPETNNYSRNLNPANRTPYVRGGHLDHIEYGQQKTDLYSATVKPTGRVDFATAERCLETTAGVCDAAAIDTNHQYWYDTPWDQICKDGTDCTAQFSPTFFGRTRLTQVVAKTLQANGAYAPMDTWDLAYKWGTADFDYQLLLSTIKHTGSSATPAIPLPPTALAYKAMVNRLDRTGDGRMPFVKQRLGTVTDEYGGQIDVNYSAEACDWAALPTPQSNTTRCFPQMYQAADTDPVTTEWFNKYVVESVLGTDRTGGAPTMVTRYTYLGDAAWHFDDEDGLTKEKFKTWSQWRGYAHARVQTGGVDGMATQADHWFLRGMDGDRSSPTDKNAKRAVTVDDGEGTTLTDDQAWAGVEYRVEQYDKPGGVVIGKTVNTPWKKQTAVRVRDWGTTTANMSGVSTSRAFTSLDKGAGASWRETRTTTVFDDYSRPVAVDSFGDVSTGADDKCTRTTYADNTALWILSGTIRTETVAANCAATVNRDTQADDTSAVLSDTRYRYDGQAYGAAPVKGDATLTQLLKTRTGNSATYLDNAATFDKYGRTLTSTEAASSTVYDLSGTTATTTASGTALTTTTAYQPATGRPVKVTITSPPAKAGVSSTAAVSSTTYDQLRGLPTSSSDANSRRTDVSYDALGRTLKVWLPNRSKADGELPNQEYGYSVADGQISAVADKTLNEDGSQQTSYTLYDGFGRTRQTQSPGDSGGRILTDTFYDARGQAALSYAAYYATGAPSATLRNVDDTTGVETQVKQEFDGLGRVVKSTALAGNGVGTPLATTLTEYGGDRVTVTPPAGGTPTTTLTDALGQTTELRQYKSATPTGAYDSTTYGYDAKGYLNRLTGPSGTTWTWLHDRFGRLTKAVDPDSGTTLSTYNDRGELVTSTSARGQTVANLYDNLSRLVETRDGSPTGPLLTSQTWDPTGEKGALASSSRYVTVGAKTWEYKTTYAVFDSLGRPNSTTVTVPAVPGQEALAGDYVSTVGYRLDGQPQSVTYPKAGSLPGEAVVFGYDGLHRPTTIEGLTKYQTGQTYSLTGKPLQATFSNGTADKQVYVTNSYEWGTQRLASSRTDRYGVATPVRAAAYTYDQAGNVTSVTDTSAAGTDRQCFGYDYLARLTQAYTPNTGSCTAPSGTQLGGPAPYWTSWTYNTNGTRATETRHNTSGNTAQDATTTYTYPANRPHALTSTSTTTGALGTPVVESYGYDASGNTTTRTLKPSGNQTSDQTLTWNTEGKLSQLAATVKTTTGSTTTTTTQTTDYLYDADGSRLIGHTLDTANPAAENWTLYLGATELKLTKGAGTATATRYYSLGDATAVRTDDNRLTFQTADHHGTAETDIDATTGTVQQRRTLPFGATRGTTPTGWSGTRGFLGGTDEPTGLTHLGARDYDPATGRFTSVDPLLVTEDPQSLAAYTYANNNPLTISDPTGLYGPYCVTQSCVDATGGSGTPATHDPGAKKDGNGLIPPAPSPTGTTGSTYSTTYVQISSTVFVEDNGNGLTDQLAKWYKDLVLSDPNGGWTQFNVAPQWDVKQYWYKLCENPDAHCSKQLMEALGANQVMNSWVQEGVISGGASFLFVRSCAFYDGGCGLATAAISYSLEEGPSPFGGENASVPGSLITSGSTGTTLFTFPGCANSFPAGTQVLMADGSTKSIDQLEIGDLVVATDPEGRITDSAEVDATISTADDSEFTDLTIDAAPDGSATITSTAHHPYWDATTGHWVLATDLEPGEQLLTADGRTVTITTASTEQRTPQTAYNLTIRGIHTYYVLAGGTPVLVHNACGDTTHAASCYCNWGEEVILRPIPPKEAQQTGHSLQRMDGREVSDEQIQKTLQRESFPYYHEGQWKVGHFDPTTGTFVGKTIDGNINTVIVTNQAYVDRLKKVKP</sequence>
<dbReference type="InterPro" id="IPR031325">
    <property type="entry name" value="RHS_repeat"/>
</dbReference>
<evidence type="ECO:0000313" key="5">
    <source>
        <dbReference type="EMBL" id="BAJ27017.1"/>
    </source>
</evidence>
<keyword evidence="3" id="KW-0732">Signal</keyword>
<dbReference type="EMBL" id="AP010968">
    <property type="protein sequence ID" value="BAJ27017.1"/>
    <property type="molecule type" value="Genomic_DNA"/>
</dbReference>
<dbReference type="PATRIC" id="fig|452652.3.peg.1181"/>
<dbReference type="CDD" id="cd00081">
    <property type="entry name" value="Hint"/>
    <property type="match status" value="1"/>
</dbReference>
<reference evidence="5 6" key="1">
    <citation type="journal article" date="2010" name="DNA Res.">
        <title>Genome sequence of Kitasatospora setae NBRC 14216T: an evolutionary snapshot of the family Streptomycetaceae.</title>
        <authorList>
            <person name="Ichikawa N."/>
            <person name="Oguchi A."/>
            <person name="Ikeda H."/>
            <person name="Ishikawa J."/>
            <person name="Kitani S."/>
            <person name="Watanabe Y."/>
            <person name="Nakamura S."/>
            <person name="Katano Y."/>
            <person name="Kishi E."/>
            <person name="Sasagawa M."/>
            <person name="Ankai A."/>
            <person name="Fukui S."/>
            <person name="Hashimoto Y."/>
            <person name="Kamata S."/>
            <person name="Otoguro M."/>
            <person name="Tanikawa S."/>
            <person name="Nihira T."/>
            <person name="Horinouchi S."/>
            <person name="Ohnishi Y."/>
            <person name="Hayakawa M."/>
            <person name="Kuzuyama T."/>
            <person name="Arisawa A."/>
            <person name="Nomoto F."/>
            <person name="Miura H."/>
            <person name="Takahashi Y."/>
            <person name="Fujita N."/>
        </authorList>
    </citation>
    <scope>NUCLEOTIDE SEQUENCE [LARGE SCALE GENOMIC DNA]</scope>
    <source>
        <strain evidence="6">ATCC 33774 / DSM 43861 / JCM 3304 / KCC A-0304 / NBRC 14216 / KM-6054</strain>
    </source>
</reference>
<keyword evidence="6" id="KW-1185">Reference proteome</keyword>
<feature type="signal peptide" evidence="3">
    <location>
        <begin position="1"/>
        <end position="35"/>
    </location>
</feature>
<dbReference type="InterPro" id="IPR056823">
    <property type="entry name" value="TEN-like_YD-shell"/>
</dbReference>
<feature type="region of interest" description="Disordered" evidence="2">
    <location>
        <begin position="1901"/>
        <end position="1931"/>
    </location>
</feature>
<feature type="domain" description="Teneurin-like YD-shell" evidence="4">
    <location>
        <begin position="1767"/>
        <end position="1876"/>
    </location>
</feature>
<dbReference type="STRING" id="452652.KSE_11840"/>
<dbReference type="KEGG" id="ksk:KSE_11840"/>
<dbReference type="Pfam" id="PF05593">
    <property type="entry name" value="RHS_repeat"/>
    <property type="match status" value="1"/>
</dbReference>
<dbReference type="NCBIfam" id="TIGR03696">
    <property type="entry name" value="Rhs_assc_core"/>
    <property type="match status" value="1"/>
</dbReference>
<accession>E4N736</accession>